<dbReference type="InterPro" id="IPR018247">
    <property type="entry name" value="EF_Hand_1_Ca_BS"/>
</dbReference>
<evidence type="ECO:0000256" key="7">
    <source>
        <dbReference type="ARBA" id="ARBA00022771"/>
    </source>
</evidence>
<gene>
    <name evidence="14" type="ORF">DFR24_4758</name>
</gene>
<keyword evidence="10 12" id="KW-1133">Transmembrane helix</keyword>
<feature type="transmembrane region" description="Helical" evidence="12">
    <location>
        <begin position="20"/>
        <end position="39"/>
    </location>
</feature>
<evidence type="ECO:0000313" key="15">
    <source>
        <dbReference type="Proteomes" id="UP000295341"/>
    </source>
</evidence>
<comment type="caution">
    <text evidence="14">The sequence shown here is derived from an EMBL/GenBank/DDBJ whole genome shotgun (WGS) entry which is preliminary data.</text>
</comment>
<dbReference type="Pfam" id="PF12483">
    <property type="entry name" value="GIDE"/>
    <property type="match status" value="1"/>
</dbReference>
<accession>A0A4R7NQK4</accession>
<dbReference type="PROSITE" id="PS00018">
    <property type="entry name" value="EF_HAND_1"/>
    <property type="match status" value="1"/>
</dbReference>
<dbReference type="Proteomes" id="UP000295341">
    <property type="component" value="Unassembled WGS sequence"/>
</dbReference>
<keyword evidence="7" id="KW-0863">Zinc-finger</keyword>
<evidence type="ECO:0000256" key="9">
    <source>
        <dbReference type="ARBA" id="ARBA00022833"/>
    </source>
</evidence>
<evidence type="ECO:0000256" key="8">
    <source>
        <dbReference type="ARBA" id="ARBA00022786"/>
    </source>
</evidence>
<dbReference type="GO" id="GO:0008270">
    <property type="term" value="F:zinc ion binding"/>
    <property type="evidence" value="ECO:0007669"/>
    <property type="project" value="UniProtKB-KW"/>
</dbReference>
<feature type="domain" description="E3 Ubiquitin ligase MUL1-like" evidence="13">
    <location>
        <begin position="94"/>
        <end position="192"/>
    </location>
</feature>
<comment type="subcellular location">
    <subcellularLocation>
        <location evidence="2">Membrane</location>
        <topology evidence="2">Multi-pass membrane protein</topology>
    </subcellularLocation>
</comment>
<evidence type="ECO:0000256" key="1">
    <source>
        <dbReference type="ARBA" id="ARBA00000900"/>
    </source>
</evidence>
<evidence type="ECO:0000256" key="11">
    <source>
        <dbReference type="ARBA" id="ARBA00023136"/>
    </source>
</evidence>
<keyword evidence="11 12" id="KW-0472">Membrane</keyword>
<name>A0A4R7NQK4_9GAMM</name>
<comment type="catalytic activity">
    <reaction evidence="1">
        <text>S-ubiquitinyl-[E2 ubiquitin-conjugating enzyme]-L-cysteine + [acceptor protein]-L-lysine = [E2 ubiquitin-conjugating enzyme]-L-cysteine + N(6)-ubiquitinyl-[acceptor protein]-L-lysine.</text>
        <dbReference type="EC" id="2.3.2.27"/>
    </reaction>
</comment>
<proteinExistence type="predicted"/>
<sequence>MGLPTGFLTALAQAETGEFWTTVTLSSLLGIVALGFGFVQLRRARLLEDLPTSRIRSAAQGYVEFHGHARLLPGPEIRSPLSNELCCWWEYVVQQRRDEQRGGHSSKEWVTIERATSDELFVIDDGTGQCVVDPVGATVIPSVKRSWRGVSARPMAYRKDSSWFGFGDFRYTERLVRFGDWLYTLGLFQTQTASRDDDEVRDVGQRLAEWKRDPVRLLHRFDSNRDGKIDLAEWEIARRAAIDEVRSEHIERSIQPDLHVLREPRDGRPYILSTKTEHQLTRGMRWSGTAGVVVATLIGAAVAFLLVARGLP</sequence>
<dbReference type="EMBL" id="SOBT01000013">
    <property type="protein sequence ID" value="TDU23235.1"/>
    <property type="molecule type" value="Genomic_DNA"/>
</dbReference>
<dbReference type="EC" id="2.3.2.27" evidence="3"/>
<dbReference type="GO" id="GO:0016567">
    <property type="term" value="P:protein ubiquitination"/>
    <property type="evidence" value="ECO:0007669"/>
    <property type="project" value="InterPro"/>
</dbReference>
<feature type="transmembrane region" description="Helical" evidence="12">
    <location>
        <begin position="288"/>
        <end position="308"/>
    </location>
</feature>
<keyword evidence="6" id="KW-0479">Metal-binding</keyword>
<evidence type="ECO:0000256" key="4">
    <source>
        <dbReference type="ARBA" id="ARBA00022679"/>
    </source>
</evidence>
<evidence type="ECO:0000313" key="14">
    <source>
        <dbReference type="EMBL" id="TDU23235.1"/>
    </source>
</evidence>
<dbReference type="AlphaFoldDB" id="A0A4R7NQK4"/>
<reference evidence="14 15" key="1">
    <citation type="submission" date="2019-03" db="EMBL/GenBank/DDBJ databases">
        <title>Genomic Encyclopedia of Type Strains, Phase IV (KMG-IV): sequencing the most valuable type-strain genomes for metagenomic binning, comparative biology and taxonomic classification.</title>
        <authorList>
            <person name="Goeker M."/>
        </authorList>
    </citation>
    <scope>NUCLEOTIDE SEQUENCE [LARGE SCALE GENOMIC DNA]</scope>
    <source>
        <strain evidence="14 15">DSM 26377</strain>
    </source>
</reference>
<protein>
    <recommendedName>
        <fullName evidence="3">RING-type E3 ubiquitin transferase</fullName>
        <ecNumber evidence="3">2.3.2.27</ecNumber>
    </recommendedName>
</protein>
<evidence type="ECO:0000256" key="10">
    <source>
        <dbReference type="ARBA" id="ARBA00022989"/>
    </source>
</evidence>
<dbReference type="RefSeq" id="WP_162851398.1">
    <property type="nucleotide sequence ID" value="NZ_MWIN01000025.1"/>
</dbReference>
<evidence type="ECO:0000256" key="3">
    <source>
        <dbReference type="ARBA" id="ARBA00012483"/>
    </source>
</evidence>
<evidence type="ECO:0000259" key="13">
    <source>
        <dbReference type="Pfam" id="PF12483"/>
    </source>
</evidence>
<keyword evidence="5 12" id="KW-0812">Transmembrane</keyword>
<keyword evidence="15" id="KW-1185">Reference proteome</keyword>
<evidence type="ECO:0000256" key="5">
    <source>
        <dbReference type="ARBA" id="ARBA00022692"/>
    </source>
</evidence>
<dbReference type="GO" id="GO:0061630">
    <property type="term" value="F:ubiquitin protein ligase activity"/>
    <property type="evidence" value="ECO:0007669"/>
    <property type="project" value="UniProtKB-EC"/>
</dbReference>
<evidence type="ECO:0000256" key="2">
    <source>
        <dbReference type="ARBA" id="ARBA00004141"/>
    </source>
</evidence>
<keyword evidence="8" id="KW-0833">Ubl conjugation pathway</keyword>
<evidence type="ECO:0000256" key="12">
    <source>
        <dbReference type="SAM" id="Phobius"/>
    </source>
</evidence>
<keyword evidence="9" id="KW-0862">Zinc</keyword>
<evidence type="ECO:0000256" key="6">
    <source>
        <dbReference type="ARBA" id="ARBA00022723"/>
    </source>
</evidence>
<dbReference type="GO" id="GO:0016020">
    <property type="term" value="C:membrane"/>
    <property type="evidence" value="ECO:0007669"/>
    <property type="project" value="UniProtKB-SubCell"/>
</dbReference>
<dbReference type="InterPro" id="IPR022170">
    <property type="entry name" value="MUL1-like"/>
</dbReference>
<keyword evidence="4" id="KW-0808">Transferase</keyword>
<organism evidence="14 15">
    <name type="scientific">Panacagrimonas perspica</name>
    <dbReference type="NCBI Taxonomy" id="381431"/>
    <lineage>
        <taxon>Bacteria</taxon>
        <taxon>Pseudomonadati</taxon>
        <taxon>Pseudomonadota</taxon>
        <taxon>Gammaproteobacteria</taxon>
        <taxon>Nevskiales</taxon>
        <taxon>Nevskiaceae</taxon>
        <taxon>Panacagrimonas</taxon>
    </lineage>
</organism>